<dbReference type="Gene3D" id="1.20.1720.10">
    <property type="entry name" value="Multidrug resistance protein D"/>
    <property type="match status" value="1"/>
</dbReference>
<dbReference type="InterPro" id="IPR020846">
    <property type="entry name" value="MFS_dom"/>
</dbReference>
<dbReference type="PANTHER" id="PTHR23501">
    <property type="entry name" value="MAJOR FACILITATOR SUPERFAMILY"/>
    <property type="match status" value="1"/>
</dbReference>
<evidence type="ECO:0000256" key="1">
    <source>
        <dbReference type="ARBA" id="ARBA00004651"/>
    </source>
</evidence>
<dbReference type="Pfam" id="PF07690">
    <property type="entry name" value="MFS_1"/>
    <property type="match status" value="1"/>
</dbReference>
<gene>
    <name evidence="7" type="ORF">DV701_01210</name>
</gene>
<keyword evidence="4 5" id="KW-0472">Membrane</keyword>
<evidence type="ECO:0000256" key="4">
    <source>
        <dbReference type="ARBA" id="ARBA00023136"/>
    </source>
</evidence>
<sequence>MPTIAADLDGYHLYNMAFGATVASSVVGMIVGGWWSDRAGPRRVTVVGVLLFTVGLVLAGLALSMEVFVAGRAVQGLGSGLTTVAVYVVIAQRIPDARRPAVFSLLAAAWVVPGLAGPLLTGLIVEHLSWHWVFLGVAPFALLSLLVFWRALRATHAGEETPFLRPSTILWAIVAALGVGVLNLAGERVEGAERLIGPLVLLVVAVASWRLLPVGTLYLARGLPSVIAVRAAMGGSFLAAEAYLPLMLRDEHGYSPARAGGVLAVASVAWALGSWVQGRLGETVDRYRLMRAGVSVFAVMMVLLAVAVWASWPGWVPILVYGLATLGVGLAYPTTTLLVMRLSPDAEIGRNSSALQVGESLTGAVALALTGVVFGYFYATLPHVSFVGTLVVAALVGSVAVAAAARSRPA</sequence>
<dbReference type="Proteomes" id="UP000253790">
    <property type="component" value="Chromosome"/>
</dbReference>
<feature type="transmembrane region" description="Helical" evidence="5">
    <location>
        <begin position="69"/>
        <end position="90"/>
    </location>
</feature>
<dbReference type="InterPro" id="IPR036259">
    <property type="entry name" value="MFS_trans_sf"/>
</dbReference>
<accession>A0A345NRZ6</accession>
<dbReference type="EMBL" id="CP031229">
    <property type="protein sequence ID" value="AXH97804.1"/>
    <property type="molecule type" value="Genomic_DNA"/>
</dbReference>
<protein>
    <submittedName>
        <fullName evidence="7">MFS transporter</fullName>
    </submittedName>
</protein>
<comment type="subcellular location">
    <subcellularLocation>
        <location evidence="1">Cell membrane</location>
        <topology evidence="1">Multi-pass membrane protein</topology>
    </subcellularLocation>
</comment>
<dbReference type="PROSITE" id="PS50850">
    <property type="entry name" value="MFS"/>
    <property type="match status" value="1"/>
</dbReference>
<reference evidence="7 8" key="1">
    <citation type="submission" date="2018-07" db="EMBL/GenBank/DDBJ databases">
        <title>Complete genome sequencing of Ornithinimicrobium sp. AMA3305.</title>
        <authorList>
            <person name="Bae J.-W."/>
        </authorList>
    </citation>
    <scope>NUCLEOTIDE SEQUENCE [LARGE SCALE GENOMIC DNA]</scope>
    <source>
        <strain evidence="7 8">AMA3305</strain>
    </source>
</reference>
<evidence type="ECO:0000256" key="3">
    <source>
        <dbReference type="ARBA" id="ARBA00022989"/>
    </source>
</evidence>
<evidence type="ECO:0000259" key="6">
    <source>
        <dbReference type="PROSITE" id="PS50850"/>
    </source>
</evidence>
<evidence type="ECO:0000313" key="7">
    <source>
        <dbReference type="EMBL" id="AXH97804.1"/>
    </source>
</evidence>
<dbReference type="Gene3D" id="1.20.1250.20">
    <property type="entry name" value="MFS general substrate transporter like domains"/>
    <property type="match status" value="1"/>
</dbReference>
<dbReference type="InterPro" id="IPR011701">
    <property type="entry name" value="MFS"/>
</dbReference>
<dbReference type="KEGG" id="orn:DV701_01210"/>
<keyword evidence="3 5" id="KW-1133">Transmembrane helix</keyword>
<organism evidence="7 8">
    <name type="scientific">Ornithinimicrobium avium</name>
    <dbReference type="NCBI Taxonomy" id="2283195"/>
    <lineage>
        <taxon>Bacteria</taxon>
        <taxon>Bacillati</taxon>
        <taxon>Actinomycetota</taxon>
        <taxon>Actinomycetes</taxon>
        <taxon>Micrococcales</taxon>
        <taxon>Ornithinimicrobiaceae</taxon>
        <taxon>Ornithinimicrobium</taxon>
    </lineage>
</organism>
<feature type="transmembrane region" description="Helical" evidence="5">
    <location>
        <begin position="289"/>
        <end position="312"/>
    </location>
</feature>
<feature type="transmembrane region" description="Helical" evidence="5">
    <location>
        <begin position="318"/>
        <end position="340"/>
    </location>
</feature>
<evidence type="ECO:0000256" key="2">
    <source>
        <dbReference type="ARBA" id="ARBA00022692"/>
    </source>
</evidence>
<feature type="transmembrane region" description="Helical" evidence="5">
    <location>
        <begin position="102"/>
        <end position="124"/>
    </location>
</feature>
<feature type="transmembrane region" description="Helical" evidence="5">
    <location>
        <begin position="227"/>
        <end position="246"/>
    </location>
</feature>
<proteinExistence type="predicted"/>
<dbReference type="SUPFAM" id="SSF103473">
    <property type="entry name" value="MFS general substrate transporter"/>
    <property type="match status" value="1"/>
</dbReference>
<dbReference type="GO" id="GO:0005886">
    <property type="term" value="C:plasma membrane"/>
    <property type="evidence" value="ECO:0007669"/>
    <property type="project" value="UniProtKB-SubCell"/>
</dbReference>
<dbReference type="GO" id="GO:0022857">
    <property type="term" value="F:transmembrane transporter activity"/>
    <property type="evidence" value="ECO:0007669"/>
    <property type="project" value="InterPro"/>
</dbReference>
<feature type="transmembrane region" description="Helical" evidence="5">
    <location>
        <begin position="385"/>
        <end position="405"/>
    </location>
</feature>
<dbReference type="AlphaFoldDB" id="A0A345NRZ6"/>
<feature type="transmembrane region" description="Helical" evidence="5">
    <location>
        <begin position="258"/>
        <end position="277"/>
    </location>
</feature>
<feature type="transmembrane region" description="Helical" evidence="5">
    <location>
        <begin position="198"/>
        <end position="220"/>
    </location>
</feature>
<feature type="transmembrane region" description="Helical" evidence="5">
    <location>
        <begin position="169"/>
        <end position="186"/>
    </location>
</feature>
<feature type="transmembrane region" description="Helical" evidence="5">
    <location>
        <begin position="44"/>
        <end position="63"/>
    </location>
</feature>
<keyword evidence="2 5" id="KW-0812">Transmembrane</keyword>
<evidence type="ECO:0000313" key="8">
    <source>
        <dbReference type="Proteomes" id="UP000253790"/>
    </source>
</evidence>
<feature type="transmembrane region" description="Helical" evidence="5">
    <location>
        <begin position="130"/>
        <end position="149"/>
    </location>
</feature>
<evidence type="ECO:0000256" key="5">
    <source>
        <dbReference type="SAM" id="Phobius"/>
    </source>
</evidence>
<feature type="transmembrane region" description="Helical" evidence="5">
    <location>
        <begin position="12"/>
        <end position="32"/>
    </location>
</feature>
<feature type="transmembrane region" description="Helical" evidence="5">
    <location>
        <begin position="361"/>
        <end position="379"/>
    </location>
</feature>
<keyword evidence="8" id="KW-1185">Reference proteome</keyword>
<dbReference type="OrthoDB" id="9778875at2"/>
<dbReference type="PANTHER" id="PTHR23501:SF154">
    <property type="entry name" value="MULTIDRUG-EFFLUX TRANSPORTER RV1634-RELATED"/>
    <property type="match status" value="1"/>
</dbReference>
<feature type="domain" description="Major facilitator superfamily (MFS) profile" evidence="6">
    <location>
        <begin position="1"/>
        <end position="400"/>
    </location>
</feature>
<name>A0A345NRZ6_9MICO</name>